<evidence type="ECO:0000256" key="7">
    <source>
        <dbReference type="ARBA" id="ARBA00022692"/>
    </source>
</evidence>
<dbReference type="SUPFAM" id="SSF103481">
    <property type="entry name" value="Multidrug resistance efflux transporter EmrE"/>
    <property type="match status" value="1"/>
</dbReference>
<dbReference type="RefSeq" id="WP_001089876.1">
    <property type="nucleotide sequence ID" value="NZ_CP028009.1"/>
</dbReference>
<dbReference type="AlphaFoldDB" id="A0A068N6K2"/>
<evidence type="ECO:0000313" key="17">
    <source>
        <dbReference type="EMBL" id="QHV47176.1"/>
    </source>
</evidence>
<evidence type="ECO:0000256" key="12">
    <source>
        <dbReference type="SAM" id="Phobius"/>
    </source>
</evidence>
<keyword evidence="7 12" id="KW-0812">Transmembrane</keyword>
<name>A0A068N6K2_BACCE</name>
<dbReference type="Proteomes" id="UP000224203">
    <property type="component" value="Unassembled WGS sequence"/>
</dbReference>
<feature type="domain" description="EamA" evidence="13">
    <location>
        <begin position="28"/>
        <end position="110"/>
    </location>
</feature>
<evidence type="ECO:0000256" key="2">
    <source>
        <dbReference type="ARBA" id="ARBA00007362"/>
    </source>
</evidence>
<protein>
    <submittedName>
        <fullName evidence="17">EamA family transporter</fullName>
    </submittedName>
    <submittedName>
        <fullName evidence="16">Multidrug ABC transporter</fullName>
    </submittedName>
</protein>
<evidence type="ECO:0000256" key="11">
    <source>
        <dbReference type="ARBA" id="ARBA00023136"/>
    </source>
</evidence>
<sequence>MNSYMLLLIFGIVLANYSQILLKKATLQQYDSKLKEYVNPYVIIGYSLFVLNAGFNIIALKGLTINQVSALESLSYIIILIFGWYFLGEKVTKRKVIGNTIILMGVVVYFIK</sequence>
<evidence type="ECO:0000313" key="20">
    <source>
        <dbReference type="Proteomes" id="UP000224203"/>
    </source>
</evidence>
<feature type="transmembrane region" description="Helical" evidence="12">
    <location>
        <begin position="42"/>
        <end position="63"/>
    </location>
</feature>
<reference evidence="14 18" key="1">
    <citation type="submission" date="2015-12" db="EMBL/GenBank/DDBJ databases">
        <title>Bacillus cereus Group isolate.</title>
        <authorList>
            <person name="Kovac J."/>
        </authorList>
    </citation>
    <scope>NUCLEOTIDE SEQUENCE [LARGE SCALE GENOMIC DNA]</scope>
    <source>
        <strain evidence="14 18">FSL K6-0073</strain>
    </source>
</reference>
<keyword evidence="9 12" id="KW-1133">Transmembrane helix</keyword>
<keyword evidence="11 12" id="KW-0472">Membrane</keyword>
<dbReference type="EMBL" id="NULI01000141">
    <property type="protein sequence ID" value="PGS73101.1"/>
    <property type="molecule type" value="Genomic_DNA"/>
</dbReference>
<reference evidence="19 20" key="2">
    <citation type="submission" date="2017-09" db="EMBL/GenBank/DDBJ databases">
        <title>Large-scale bioinformatics analysis of Bacillus genomes uncovers conserved roles of natural products in bacterial physiology.</title>
        <authorList>
            <consortium name="Agbiome Team Llc"/>
            <person name="Bleich R.M."/>
            <person name="Grubbs K.J."/>
            <person name="Santa Maria K.C."/>
            <person name="Allen S.E."/>
            <person name="Farag S."/>
            <person name="Shank E.A."/>
            <person name="Bowers A."/>
        </authorList>
    </citation>
    <scope>NUCLEOTIDE SEQUENCE [LARGE SCALE GENOMIC DNA]</scope>
    <source>
        <strain evidence="16 20">AFS041711</strain>
        <strain evidence="15 19">AFS092789</strain>
    </source>
</reference>
<feature type="transmembrane region" description="Helical" evidence="12">
    <location>
        <begin position="70"/>
        <end position="88"/>
    </location>
</feature>
<evidence type="ECO:0000313" key="21">
    <source>
        <dbReference type="Proteomes" id="UP000464780"/>
    </source>
</evidence>
<dbReference type="GO" id="GO:0022857">
    <property type="term" value="F:transmembrane transporter activity"/>
    <property type="evidence" value="ECO:0007669"/>
    <property type="project" value="InterPro"/>
</dbReference>
<keyword evidence="10" id="KW-0443">Lipid metabolism</keyword>
<dbReference type="Proteomes" id="UP000075476">
    <property type="component" value="Unassembled WGS sequence"/>
</dbReference>
<evidence type="ECO:0000313" key="14">
    <source>
        <dbReference type="EMBL" id="KXY29738.1"/>
    </source>
</evidence>
<organism evidence="16 20">
    <name type="scientific">Bacillus cereus</name>
    <dbReference type="NCBI Taxonomy" id="1396"/>
    <lineage>
        <taxon>Bacteria</taxon>
        <taxon>Bacillati</taxon>
        <taxon>Bacillota</taxon>
        <taxon>Bacilli</taxon>
        <taxon>Bacillales</taxon>
        <taxon>Bacillaceae</taxon>
        <taxon>Bacillus</taxon>
        <taxon>Bacillus cereus group</taxon>
    </lineage>
</organism>
<evidence type="ECO:0000313" key="15">
    <source>
        <dbReference type="EMBL" id="PDZ98205.1"/>
    </source>
</evidence>
<evidence type="ECO:0000256" key="5">
    <source>
        <dbReference type="ARBA" id="ARBA00022519"/>
    </source>
</evidence>
<evidence type="ECO:0000256" key="3">
    <source>
        <dbReference type="ARBA" id="ARBA00022475"/>
    </source>
</evidence>
<dbReference type="InterPro" id="IPR037185">
    <property type="entry name" value="EmrE-like"/>
</dbReference>
<evidence type="ECO:0000256" key="1">
    <source>
        <dbReference type="ARBA" id="ARBA00004651"/>
    </source>
</evidence>
<reference evidence="17 21" key="3">
    <citation type="submission" date="2018-03" db="EMBL/GenBank/DDBJ databases">
        <title>The complete genome of bacterial strain SGAir0260.</title>
        <authorList>
            <person name="Schuster S.C."/>
        </authorList>
    </citation>
    <scope>NUCLEOTIDE SEQUENCE [LARGE SCALE GENOMIC DNA]</scope>
    <source>
        <strain evidence="17 21">SGAir0260</strain>
    </source>
</reference>
<dbReference type="InterPro" id="IPR000390">
    <property type="entry name" value="Small_drug/metabolite_transptr"/>
</dbReference>
<dbReference type="GO" id="GO:0009103">
    <property type="term" value="P:lipopolysaccharide biosynthetic process"/>
    <property type="evidence" value="ECO:0007669"/>
    <property type="project" value="UniProtKB-KW"/>
</dbReference>
<evidence type="ECO:0000313" key="18">
    <source>
        <dbReference type="Proteomes" id="UP000075476"/>
    </source>
</evidence>
<evidence type="ECO:0000313" key="19">
    <source>
        <dbReference type="Proteomes" id="UP000219922"/>
    </source>
</evidence>
<evidence type="ECO:0000256" key="10">
    <source>
        <dbReference type="ARBA" id="ARBA00023098"/>
    </source>
</evidence>
<evidence type="ECO:0000256" key="9">
    <source>
        <dbReference type="ARBA" id="ARBA00022989"/>
    </source>
</evidence>
<dbReference type="PANTHER" id="PTHR30561:SF9">
    <property type="entry name" value="4-AMINO-4-DEOXY-L-ARABINOSE-PHOSPHOUNDECAPRENOL FLIPPASE SUBUNIT ARNF-RELATED"/>
    <property type="match status" value="1"/>
</dbReference>
<comment type="similarity">
    <text evidence="2">Belongs to the EamA transporter family.</text>
</comment>
<gene>
    <name evidence="14" type="ORF">AT268_18955</name>
    <name evidence="17" type="ORF">C1N66_30255</name>
    <name evidence="16" type="ORF">COC69_23890</name>
    <name evidence="15" type="ORF">CON36_13565</name>
</gene>
<dbReference type="KEGG" id="bcef:BcrFT9_01599"/>
<dbReference type="Pfam" id="PF00892">
    <property type="entry name" value="EamA"/>
    <property type="match status" value="1"/>
</dbReference>
<proteinExistence type="inferred from homology"/>
<keyword evidence="5" id="KW-0997">Cell inner membrane</keyword>
<dbReference type="PANTHER" id="PTHR30561">
    <property type="entry name" value="SMR FAMILY PROTON-DEPENDENT DRUG EFFLUX TRANSPORTER SUGE"/>
    <property type="match status" value="1"/>
</dbReference>
<feature type="transmembrane region" description="Helical" evidence="12">
    <location>
        <begin position="94"/>
        <end position="111"/>
    </location>
</feature>
<dbReference type="Proteomes" id="UP000219922">
    <property type="component" value="Unassembled WGS sequence"/>
</dbReference>
<dbReference type="EMBL" id="LOMO01000238">
    <property type="protein sequence ID" value="KXY29738.1"/>
    <property type="molecule type" value="Genomic_DNA"/>
</dbReference>
<dbReference type="Gene3D" id="1.10.3730.20">
    <property type="match status" value="1"/>
</dbReference>
<keyword evidence="8" id="KW-0448">Lipopolysaccharide biosynthesis</keyword>
<dbReference type="InterPro" id="IPR000620">
    <property type="entry name" value="EamA_dom"/>
</dbReference>
<keyword evidence="6" id="KW-0441">Lipid A biosynthesis</keyword>
<dbReference type="GO" id="GO:0005886">
    <property type="term" value="C:plasma membrane"/>
    <property type="evidence" value="ECO:0007669"/>
    <property type="project" value="UniProtKB-SubCell"/>
</dbReference>
<evidence type="ECO:0000259" key="13">
    <source>
        <dbReference type="Pfam" id="PF00892"/>
    </source>
</evidence>
<evidence type="ECO:0000313" key="16">
    <source>
        <dbReference type="EMBL" id="PGS73101.1"/>
    </source>
</evidence>
<evidence type="ECO:0000256" key="8">
    <source>
        <dbReference type="ARBA" id="ARBA00022985"/>
    </source>
</evidence>
<dbReference type="EMBL" id="CP028009">
    <property type="protein sequence ID" value="QHV47176.1"/>
    <property type="molecule type" value="Genomic_DNA"/>
</dbReference>
<keyword evidence="3" id="KW-1003">Cell membrane</keyword>
<accession>A0A068N6K2</accession>
<evidence type="ECO:0000256" key="6">
    <source>
        <dbReference type="ARBA" id="ARBA00022556"/>
    </source>
</evidence>
<dbReference type="EMBL" id="NVMX01000016">
    <property type="protein sequence ID" value="PDZ98205.1"/>
    <property type="molecule type" value="Genomic_DNA"/>
</dbReference>
<comment type="subcellular location">
    <subcellularLocation>
        <location evidence="1">Cell membrane</location>
        <topology evidence="1">Multi-pass membrane protein</topology>
    </subcellularLocation>
</comment>
<evidence type="ECO:0000256" key="4">
    <source>
        <dbReference type="ARBA" id="ARBA00022516"/>
    </source>
</evidence>
<dbReference type="Proteomes" id="UP000464780">
    <property type="component" value="Chromosome"/>
</dbReference>
<keyword evidence="4" id="KW-0444">Lipid biosynthesis</keyword>